<comment type="caution">
    <text evidence="2">The sequence shown here is derived from an EMBL/GenBank/DDBJ whole genome shotgun (WGS) entry which is preliminary data.</text>
</comment>
<feature type="chain" id="PRO_5035728278" evidence="1">
    <location>
        <begin position="23"/>
        <end position="173"/>
    </location>
</feature>
<organism evidence="2 3">
    <name type="scientific">Pseudoalteromonas rubra</name>
    <dbReference type="NCBI Taxonomy" id="43658"/>
    <lineage>
        <taxon>Bacteria</taxon>
        <taxon>Pseudomonadati</taxon>
        <taxon>Pseudomonadota</taxon>
        <taxon>Gammaproteobacteria</taxon>
        <taxon>Alteromonadales</taxon>
        <taxon>Pseudoalteromonadaceae</taxon>
        <taxon>Pseudoalteromonas</taxon>
    </lineage>
</organism>
<reference evidence="2 3" key="1">
    <citation type="journal article" date="2012" name="J. Bacteriol.">
        <title>Genome sequence of the cycloprodigiosin-producing bacterial strain Pseudoalteromonas rubra ATCC 29570(T).</title>
        <authorList>
            <person name="Xie B.B."/>
            <person name="Shu Y.L."/>
            <person name="Qin Q.L."/>
            <person name="Rong J.C."/>
            <person name="Zhang X.Y."/>
            <person name="Chen X.L."/>
            <person name="Zhou B.C."/>
            <person name="Zhang Y.Z."/>
        </authorList>
    </citation>
    <scope>NUCLEOTIDE SEQUENCE [LARGE SCALE GENOMIC DNA]</scope>
    <source>
        <strain evidence="2 3">DSM 6842</strain>
    </source>
</reference>
<evidence type="ECO:0000256" key="1">
    <source>
        <dbReference type="SAM" id="SignalP"/>
    </source>
</evidence>
<dbReference type="GeneID" id="61358551"/>
<gene>
    <name evidence="2" type="ORF">PRUB_a0884</name>
</gene>
<sequence>MTEKQWCGYLLCILSVCSSALANDEVVHRQGSVPLVGITLVDSIDSDIEEPNEASGGAMEMQRFFATLVVGKLNNCLKSVQSSFEQWMKAQKLLASKEVVAADKFNLLIISRDKKGLFDTGYVVDKDMSYVRVYIDYFDISGNKLAIEAIESVIKDYDLSDLWSDLKESMECI</sequence>
<keyword evidence="1" id="KW-0732">Signal</keyword>
<protein>
    <submittedName>
        <fullName evidence="2">Uncharacterized protein</fullName>
    </submittedName>
</protein>
<proteinExistence type="predicted"/>
<evidence type="ECO:0000313" key="2">
    <source>
        <dbReference type="EMBL" id="KAF7786349.1"/>
    </source>
</evidence>
<name>A0A8T0C6P1_9GAMM</name>
<accession>A0A8T0C6P1</accession>
<dbReference type="EMBL" id="AHCD03000035">
    <property type="protein sequence ID" value="KAF7786349.1"/>
    <property type="molecule type" value="Genomic_DNA"/>
</dbReference>
<dbReference type="AlphaFoldDB" id="A0A8T0C6P1"/>
<dbReference type="Proteomes" id="UP000016480">
    <property type="component" value="Unassembled WGS sequence"/>
</dbReference>
<evidence type="ECO:0000313" key="3">
    <source>
        <dbReference type="Proteomes" id="UP000016480"/>
    </source>
</evidence>
<feature type="signal peptide" evidence="1">
    <location>
        <begin position="1"/>
        <end position="22"/>
    </location>
</feature>
<dbReference type="RefSeq" id="WP_010381717.1">
    <property type="nucleotide sequence ID" value="NZ_AHCD03000035.1"/>
</dbReference>